<evidence type="ECO:0000259" key="2">
    <source>
        <dbReference type="Pfam" id="PF03050"/>
    </source>
</evidence>
<keyword evidence="7" id="KW-1185">Reference proteome</keyword>
<reference evidence="6 7" key="1">
    <citation type="submission" date="2016-08" db="EMBL/GenBank/DDBJ databases">
        <title>Genome of Bacillus solimangrovi GH2-4.</title>
        <authorList>
            <person name="Lim S."/>
            <person name="Kim B.-C."/>
        </authorList>
    </citation>
    <scope>NUCLEOTIDE SEQUENCE [LARGE SCALE GENOMIC DNA]</scope>
    <source>
        <strain evidence="6 7">GH2-4</strain>
    </source>
</reference>
<dbReference type="EMBL" id="MJEH01000002">
    <property type="protein sequence ID" value="OEH94425.1"/>
    <property type="molecule type" value="Genomic_DNA"/>
</dbReference>
<sequence length="527" mass="61107">MKTIHSTQPTIESLQSQVEELTEKVRWYEEQFRLSQQKQFGTSSEKTPENQLALELFNEAEKESDSEVPEPAVETITYRRKKKRGHRDESVQNLPIETVEYRLADEEQVCSCCGGTLHEMSVEVRKELTIVPAEVKVTEHKRYVYACRQCEQDEIATPIVTANMPAPAFPKSIASPSIMAYIMSQKYVEGLPLYRQEKHFERMGIFLSRQTMGNWLLYGADQWLVVLYERMHEHLLNRTILHADETTFQVLREPGRSATTKSYLWLYRTGQEDIPIVLYDYQPTRAGEHPKSFLTGFQGFLQVDGYRGYNQVPDVILVGCWAHARRKFDEALKALPDLQERKKVKASEGLRFCNQLYSIEKKLKHVTPTERYEQRLEKSRPILDLFSAWLHEQKDRVLPKSALGKAITYCLNQWNQLEAFLLDGHLEIDNNRSERSIKPFVIGRKNWMFSNTPRGARGSAVMYSVVETAKENGLSPFHYLQYLFEVLPNIDLTNKEEIDKVLPWSTDLPAICKVPIKSDTHVKQPLN</sequence>
<dbReference type="InterPro" id="IPR024474">
    <property type="entry name" value="Znf_dom_IS66"/>
</dbReference>
<keyword evidence="1" id="KW-0175">Coiled coil</keyword>
<comment type="caution">
    <text evidence="6">The sequence shown here is derived from an EMBL/GenBank/DDBJ whole genome shotgun (WGS) entry which is preliminary data.</text>
</comment>
<proteinExistence type="predicted"/>
<accession>A0A1E5LK23</accession>
<evidence type="ECO:0000313" key="7">
    <source>
        <dbReference type="Proteomes" id="UP000095209"/>
    </source>
</evidence>
<protein>
    <submittedName>
        <fullName evidence="6">Transposase</fullName>
    </submittedName>
</protein>
<dbReference type="Pfam" id="PF13817">
    <property type="entry name" value="DDE_Tnp_IS66_C"/>
    <property type="match status" value="1"/>
</dbReference>
<feature type="domain" description="Transposase IS66 central" evidence="2">
    <location>
        <begin position="171"/>
        <end position="457"/>
    </location>
</feature>
<feature type="domain" description="Transposase TnpC homeodomain" evidence="4">
    <location>
        <begin position="27"/>
        <end position="99"/>
    </location>
</feature>
<dbReference type="OrthoDB" id="9760067at2"/>
<dbReference type="AlphaFoldDB" id="A0A1E5LK23"/>
<feature type="domain" description="Transposase IS66 C-terminal" evidence="5">
    <location>
        <begin position="464"/>
        <end position="504"/>
    </location>
</feature>
<dbReference type="InterPro" id="IPR004291">
    <property type="entry name" value="Transposase_IS66_central"/>
</dbReference>
<dbReference type="InterPro" id="IPR024463">
    <property type="entry name" value="Transposase_TnpC_homeodom"/>
</dbReference>
<dbReference type="PANTHER" id="PTHR33678:SF2">
    <property type="match status" value="1"/>
</dbReference>
<evidence type="ECO:0000313" key="6">
    <source>
        <dbReference type="EMBL" id="OEH94425.1"/>
    </source>
</evidence>
<dbReference type="PANTHER" id="PTHR33678">
    <property type="entry name" value="BLL1576 PROTEIN"/>
    <property type="match status" value="1"/>
</dbReference>
<organism evidence="6 7">
    <name type="scientific">Bacillus solimangrovi</name>
    <dbReference type="NCBI Taxonomy" id="1305675"/>
    <lineage>
        <taxon>Bacteria</taxon>
        <taxon>Bacillati</taxon>
        <taxon>Bacillota</taxon>
        <taxon>Bacilli</taxon>
        <taxon>Bacillales</taxon>
        <taxon>Bacillaceae</taxon>
        <taxon>Bacillus</taxon>
    </lineage>
</organism>
<dbReference type="Pfam" id="PF13005">
    <property type="entry name" value="zf-IS66"/>
    <property type="match status" value="1"/>
</dbReference>
<dbReference type="STRING" id="1305675.BFG57_08160"/>
<evidence type="ECO:0000259" key="4">
    <source>
        <dbReference type="Pfam" id="PF13007"/>
    </source>
</evidence>
<evidence type="ECO:0000259" key="3">
    <source>
        <dbReference type="Pfam" id="PF13005"/>
    </source>
</evidence>
<dbReference type="Pfam" id="PF13007">
    <property type="entry name" value="LZ_Tnp_IS66"/>
    <property type="match status" value="1"/>
</dbReference>
<name>A0A1E5LK23_9BACI</name>
<dbReference type="NCBIfam" id="NF033517">
    <property type="entry name" value="transpos_IS66"/>
    <property type="match status" value="1"/>
</dbReference>
<dbReference type="Pfam" id="PF03050">
    <property type="entry name" value="DDE_Tnp_IS66"/>
    <property type="match status" value="1"/>
</dbReference>
<feature type="coiled-coil region" evidence="1">
    <location>
        <begin position="11"/>
        <end position="38"/>
    </location>
</feature>
<dbReference type="RefSeq" id="WP_069715572.1">
    <property type="nucleotide sequence ID" value="NZ_MJEH01000002.1"/>
</dbReference>
<evidence type="ECO:0000259" key="5">
    <source>
        <dbReference type="Pfam" id="PF13817"/>
    </source>
</evidence>
<dbReference type="Proteomes" id="UP000095209">
    <property type="component" value="Unassembled WGS sequence"/>
</dbReference>
<dbReference type="InterPro" id="IPR052344">
    <property type="entry name" value="Transposase-related"/>
</dbReference>
<gene>
    <name evidence="6" type="ORF">BFG57_08160</name>
</gene>
<evidence type="ECO:0000256" key="1">
    <source>
        <dbReference type="SAM" id="Coils"/>
    </source>
</evidence>
<feature type="domain" description="Transposase IS66 zinc-finger binding" evidence="3">
    <location>
        <begin position="107"/>
        <end position="151"/>
    </location>
</feature>
<dbReference type="InterPro" id="IPR039552">
    <property type="entry name" value="IS66_C"/>
</dbReference>